<organism evidence="1 2">
    <name type="scientific">Syphacia muris</name>
    <dbReference type="NCBI Taxonomy" id="451379"/>
    <lineage>
        <taxon>Eukaryota</taxon>
        <taxon>Metazoa</taxon>
        <taxon>Ecdysozoa</taxon>
        <taxon>Nematoda</taxon>
        <taxon>Chromadorea</taxon>
        <taxon>Rhabditida</taxon>
        <taxon>Spirurina</taxon>
        <taxon>Oxyuridomorpha</taxon>
        <taxon>Oxyuroidea</taxon>
        <taxon>Oxyuridae</taxon>
        <taxon>Syphacia</taxon>
    </lineage>
</organism>
<accession>A0A0N5AEX1</accession>
<reference evidence="2" key="1">
    <citation type="submission" date="2016-03" db="UniProtKB">
        <authorList>
            <consortium name="WormBaseParasite"/>
        </authorList>
    </citation>
    <scope>IDENTIFICATION</scope>
</reference>
<keyword evidence="1" id="KW-1185">Reference proteome</keyword>
<dbReference type="WBParaSite" id="SMUV_0000279801-mRNA-1">
    <property type="protein sequence ID" value="SMUV_0000279801-mRNA-1"/>
    <property type="gene ID" value="SMUV_0000279801"/>
</dbReference>
<protein>
    <submittedName>
        <fullName evidence="2">DOMON domain-containing protein</fullName>
    </submittedName>
</protein>
<name>A0A0N5AEX1_9BILA</name>
<evidence type="ECO:0000313" key="2">
    <source>
        <dbReference type="WBParaSite" id="SMUV_0000279801-mRNA-1"/>
    </source>
</evidence>
<dbReference type="AlphaFoldDB" id="A0A0N5AEX1"/>
<evidence type="ECO:0000313" key="1">
    <source>
        <dbReference type="Proteomes" id="UP000046393"/>
    </source>
</evidence>
<sequence length="156" mass="17702">MSYRRTGIVYSLDEEGSARIIFDDDKKSFQCVFMSDDGDFVTLFGKSVTDTGATDTPSTSTMNVYVEDSETEAKFKADDVLVEFYKNPNPIGTYPYVSLKSESINFATVAVFHGMRSQILFLSTFVRRLCFKCHRRAAEENNEFPKSLDEAALRYT</sequence>
<dbReference type="Proteomes" id="UP000046393">
    <property type="component" value="Unplaced"/>
</dbReference>
<proteinExistence type="predicted"/>